<proteinExistence type="predicted"/>
<gene>
    <name evidence="1" type="ORF">LTR69_002726</name>
</gene>
<accession>A0ABR0JJP8</accession>
<evidence type="ECO:0008006" key="3">
    <source>
        <dbReference type="Google" id="ProtNLM"/>
    </source>
</evidence>
<dbReference type="EMBL" id="JAVRRF010000004">
    <property type="protein sequence ID" value="KAK5066208.1"/>
    <property type="molecule type" value="Genomic_DNA"/>
</dbReference>
<organism evidence="1 2">
    <name type="scientific">Exophiala sideris</name>
    <dbReference type="NCBI Taxonomy" id="1016849"/>
    <lineage>
        <taxon>Eukaryota</taxon>
        <taxon>Fungi</taxon>
        <taxon>Dikarya</taxon>
        <taxon>Ascomycota</taxon>
        <taxon>Pezizomycotina</taxon>
        <taxon>Eurotiomycetes</taxon>
        <taxon>Chaetothyriomycetidae</taxon>
        <taxon>Chaetothyriales</taxon>
        <taxon>Herpotrichiellaceae</taxon>
        <taxon>Exophiala</taxon>
    </lineage>
</organism>
<name>A0ABR0JJP8_9EURO</name>
<dbReference type="PANTHER" id="PTHR37540">
    <property type="entry name" value="TRANSCRIPTION FACTOR (ACR-2), PUTATIVE-RELATED-RELATED"/>
    <property type="match status" value="1"/>
</dbReference>
<comment type="caution">
    <text evidence="1">The sequence shown here is derived from an EMBL/GenBank/DDBJ whole genome shotgun (WGS) entry which is preliminary data.</text>
</comment>
<dbReference type="Proteomes" id="UP001345691">
    <property type="component" value="Unassembled WGS sequence"/>
</dbReference>
<sequence length="627" mass="69673">MASNGNDLCYDYDLVVARMERKHESKPYQGPFLFINSTADKPATSKNDSFTISSHVSKTHRNWLKAERLKRLKASLGKAPAHRSILVADPIISKFSSLPLAASHGPGSSSVVEPIQVCVGNDESLSRGQKRSVLDTTRRSPDRLLGIATGQHVLAFEASQEPDDQRDLHTSRTRHDRQAMRPMLALWKGSSDPFSVAAVHLTPRDHEIICLAQRFLVFAAWPEKASAVFRAPIADKTNSHIQLQQIITDEAEIHAILASGYHVAANLSTGSTEVAAARRFAHKSRAVALLRQKLSKVGPSESVATLIRLLISLDFQAGDFAASLVHLRGLWSISSSSPRKLPHTQELLIVSDVWIALALLKIPEIPPARYDPGPRLTQSFDIELQLLEHHFPHLCSPYTTSSDTTVLDLPVLSLLNAAAEIVNTKAIMAKIEGPELQQNVVWWMHRRATAISGLLMTGYVDATKAAVSPAREQIMTTRNMINGAACLCAILFMNLKFVDFPSNYNFSKTFQAIEPVLRCIQHCMDEMPDEFNKAYLWALFMCAMGNDVYGARGDISYSTWPVPEFLRVCKRRGLTETDALTKILSQFQYFPQMDGFIGELLHGAQSIPVTNIIPWSRWCFALDHYVG</sequence>
<evidence type="ECO:0000313" key="2">
    <source>
        <dbReference type="Proteomes" id="UP001345691"/>
    </source>
</evidence>
<evidence type="ECO:0000313" key="1">
    <source>
        <dbReference type="EMBL" id="KAK5066208.1"/>
    </source>
</evidence>
<dbReference type="PANTHER" id="PTHR37540:SF5">
    <property type="entry name" value="TRANSCRIPTION FACTOR DOMAIN-CONTAINING PROTEIN"/>
    <property type="match status" value="1"/>
</dbReference>
<protein>
    <recommendedName>
        <fullName evidence="3">Transcription factor domain-containing protein</fullName>
    </recommendedName>
</protein>
<keyword evidence="2" id="KW-1185">Reference proteome</keyword>
<reference evidence="1 2" key="1">
    <citation type="submission" date="2023-08" db="EMBL/GenBank/DDBJ databases">
        <title>Black Yeasts Isolated from many extreme environments.</title>
        <authorList>
            <person name="Coleine C."/>
            <person name="Stajich J.E."/>
            <person name="Selbmann L."/>
        </authorList>
    </citation>
    <scope>NUCLEOTIDE SEQUENCE [LARGE SCALE GENOMIC DNA]</scope>
    <source>
        <strain evidence="1 2">CCFEE 6328</strain>
    </source>
</reference>